<dbReference type="KEGG" id="haby:HLVA_11230"/>
<dbReference type="CDD" id="cd17353">
    <property type="entry name" value="MFS_OFA_like"/>
    <property type="match status" value="1"/>
</dbReference>
<feature type="transmembrane region" description="Helical" evidence="4">
    <location>
        <begin position="305"/>
        <end position="329"/>
    </location>
</feature>
<dbReference type="PANTHER" id="PTHR11360:SF304">
    <property type="entry name" value="MFS DOMAIN-CONTAINING PROTEIN"/>
    <property type="match status" value="1"/>
</dbReference>
<dbReference type="InterPro" id="IPR050327">
    <property type="entry name" value="Proton-linked_MCT"/>
</dbReference>
<feature type="transmembrane region" description="Helical" evidence="4">
    <location>
        <begin position="372"/>
        <end position="392"/>
    </location>
</feature>
<keyword evidence="2 4" id="KW-1133">Transmembrane helix</keyword>
<reference evidence="6 7" key="1">
    <citation type="submission" date="2022-11" db="EMBL/GenBank/DDBJ databases">
        <title>Haliovirga abyssi gen. nov., sp. nov., a mesophilic fermentative bacterium isolated from the Iheya North hydrothermal field and the proposal of Haliovirgaceae fam. nov.</title>
        <authorList>
            <person name="Miyazaki U."/>
            <person name="Tame A."/>
            <person name="Miyazaki J."/>
            <person name="Takai K."/>
            <person name="Sawayama S."/>
            <person name="Kitajima M."/>
            <person name="Okamoto A."/>
            <person name="Nakagawa S."/>
        </authorList>
    </citation>
    <scope>NUCLEOTIDE SEQUENCE [LARGE SCALE GENOMIC DNA]</scope>
    <source>
        <strain evidence="6 7">IC12</strain>
    </source>
</reference>
<evidence type="ECO:0000259" key="5">
    <source>
        <dbReference type="PROSITE" id="PS50850"/>
    </source>
</evidence>
<feature type="transmembrane region" description="Helical" evidence="4">
    <location>
        <begin position="9"/>
        <end position="28"/>
    </location>
</feature>
<dbReference type="InterPro" id="IPR020846">
    <property type="entry name" value="MFS_dom"/>
</dbReference>
<evidence type="ECO:0000256" key="2">
    <source>
        <dbReference type="ARBA" id="ARBA00022989"/>
    </source>
</evidence>
<dbReference type="GO" id="GO:0022857">
    <property type="term" value="F:transmembrane transporter activity"/>
    <property type="evidence" value="ECO:0007669"/>
    <property type="project" value="InterPro"/>
</dbReference>
<accession>A0AAU9D3K0</accession>
<keyword evidence="7" id="KW-1185">Reference proteome</keyword>
<dbReference type="InterPro" id="IPR011701">
    <property type="entry name" value="MFS"/>
</dbReference>
<feature type="transmembrane region" description="Helical" evidence="4">
    <location>
        <begin position="48"/>
        <end position="68"/>
    </location>
</feature>
<keyword evidence="3 4" id="KW-0472">Membrane</keyword>
<evidence type="ECO:0000256" key="1">
    <source>
        <dbReference type="ARBA" id="ARBA00022692"/>
    </source>
</evidence>
<dbReference type="Pfam" id="PF07690">
    <property type="entry name" value="MFS_1"/>
    <property type="match status" value="1"/>
</dbReference>
<dbReference type="PROSITE" id="PS50850">
    <property type="entry name" value="MFS"/>
    <property type="match status" value="1"/>
</dbReference>
<evidence type="ECO:0000256" key="3">
    <source>
        <dbReference type="ARBA" id="ARBA00023136"/>
    </source>
</evidence>
<dbReference type="SUPFAM" id="SSF103473">
    <property type="entry name" value="MFS general substrate transporter"/>
    <property type="match status" value="1"/>
</dbReference>
<dbReference type="AlphaFoldDB" id="A0AAU9D3K0"/>
<feature type="domain" description="Major facilitator superfamily (MFS) profile" evidence="5">
    <location>
        <begin position="8"/>
        <end position="396"/>
    </location>
</feature>
<dbReference type="RefSeq" id="WP_307903419.1">
    <property type="nucleotide sequence ID" value="NZ_AP027059.1"/>
</dbReference>
<feature type="transmembrane region" description="Helical" evidence="4">
    <location>
        <begin position="341"/>
        <end position="360"/>
    </location>
</feature>
<dbReference type="PANTHER" id="PTHR11360">
    <property type="entry name" value="MONOCARBOXYLATE TRANSPORTER"/>
    <property type="match status" value="1"/>
</dbReference>
<feature type="transmembrane region" description="Helical" evidence="4">
    <location>
        <begin position="251"/>
        <end position="269"/>
    </location>
</feature>
<feature type="transmembrane region" description="Helical" evidence="4">
    <location>
        <begin position="281"/>
        <end position="299"/>
    </location>
</feature>
<feature type="transmembrane region" description="Helical" evidence="4">
    <location>
        <begin position="163"/>
        <end position="182"/>
    </location>
</feature>
<sequence>MEKKRVERMLVIPLGILIFMCLGTIYSWSVFRKPLEKLFNVGATQSGIPYTLFLASYALTMPFAGKFIKKIEPRLLIIVGGIIVGLAWVISGFAGNIELLSLTYGIFGGIGVGIVYGVPMAVVAKWFPKKKGLTVGLTLAGFGLSPFVTAPIASFLIDNYGVLSAFKIIGVVFIILITLLSLPLKFPDEKEHAEKKTNNIELDFSIKDIIKTKQFWGLVTTYTIGTLAGLMAIGISSPFGQEVIKMSSEKAAIYVSLFAIFNGIGRPIFGTLTDKFGGKKTAIISYIIIITASVIGLTLGAGKEFLYFIVFAMFWLVLGGWLAIAPTVTSNIFGAKHYAENYGVIFLSYGLGALTGGVISGVIRDKLGTYEYVFYPVIVLGIIGIIIAIKTLDKIKIEVK</sequence>
<protein>
    <submittedName>
        <fullName evidence="6">MFS transporter</fullName>
    </submittedName>
</protein>
<evidence type="ECO:0000256" key="4">
    <source>
        <dbReference type="SAM" id="Phobius"/>
    </source>
</evidence>
<gene>
    <name evidence="6" type="ORF">HLVA_11230</name>
</gene>
<feature type="transmembrane region" description="Helical" evidence="4">
    <location>
        <begin position="101"/>
        <end position="123"/>
    </location>
</feature>
<name>A0AAU9D3K0_9FUSO</name>
<organism evidence="6 7">
    <name type="scientific">Haliovirga abyssi</name>
    <dbReference type="NCBI Taxonomy" id="2996794"/>
    <lineage>
        <taxon>Bacteria</taxon>
        <taxon>Fusobacteriati</taxon>
        <taxon>Fusobacteriota</taxon>
        <taxon>Fusobacteriia</taxon>
        <taxon>Fusobacteriales</taxon>
        <taxon>Haliovirgaceae</taxon>
        <taxon>Haliovirga</taxon>
    </lineage>
</organism>
<evidence type="ECO:0000313" key="7">
    <source>
        <dbReference type="Proteomes" id="UP001321582"/>
    </source>
</evidence>
<dbReference type="Gene3D" id="1.20.1250.20">
    <property type="entry name" value="MFS general substrate transporter like domains"/>
    <property type="match status" value="2"/>
</dbReference>
<keyword evidence="1 4" id="KW-0812">Transmembrane</keyword>
<feature type="transmembrane region" description="Helical" evidence="4">
    <location>
        <begin position="215"/>
        <end position="239"/>
    </location>
</feature>
<evidence type="ECO:0000313" key="6">
    <source>
        <dbReference type="EMBL" id="BDU50554.1"/>
    </source>
</evidence>
<dbReference type="EMBL" id="AP027059">
    <property type="protein sequence ID" value="BDU50554.1"/>
    <property type="molecule type" value="Genomic_DNA"/>
</dbReference>
<dbReference type="InterPro" id="IPR036259">
    <property type="entry name" value="MFS_trans_sf"/>
</dbReference>
<feature type="transmembrane region" description="Helical" evidence="4">
    <location>
        <begin position="75"/>
        <end position="95"/>
    </location>
</feature>
<dbReference type="Proteomes" id="UP001321582">
    <property type="component" value="Chromosome"/>
</dbReference>
<proteinExistence type="predicted"/>
<feature type="transmembrane region" description="Helical" evidence="4">
    <location>
        <begin position="135"/>
        <end position="157"/>
    </location>
</feature>